<evidence type="ECO:0000313" key="2">
    <source>
        <dbReference type="EMBL" id="KAG2565618.1"/>
    </source>
</evidence>
<keyword evidence="3" id="KW-1185">Reference proteome</keyword>
<protein>
    <submittedName>
        <fullName evidence="2">Uncharacterized protein</fullName>
    </submittedName>
</protein>
<reference evidence="2" key="1">
    <citation type="submission" date="2020-05" db="EMBL/GenBank/DDBJ databases">
        <title>WGS assembly of Panicum virgatum.</title>
        <authorList>
            <person name="Lovell J.T."/>
            <person name="Jenkins J."/>
            <person name="Shu S."/>
            <person name="Juenger T.E."/>
            <person name="Schmutz J."/>
        </authorList>
    </citation>
    <scope>NUCLEOTIDE SEQUENCE</scope>
    <source>
        <strain evidence="2">AP13</strain>
    </source>
</reference>
<evidence type="ECO:0000256" key="1">
    <source>
        <dbReference type="SAM" id="MobiDB-lite"/>
    </source>
</evidence>
<accession>A0A8T0PXH5</accession>
<feature type="compositionally biased region" description="Low complexity" evidence="1">
    <location>
        <begin position="7"/>
        <end position="33"/>
    </location>
</feature>
<feature type="region of interest" description="Disordered" evidence="1">
    <location>
        <begin position="1"/>
        <end position="77"/>
    </location>
</feature>
<name>A0A8T0PXH5_PANVG</name>
<sequence length="156" mass="15917">MLVWWWSSPQRSLSFASPSSAPAPGSPSSAPGPRRARQSTPAPEKGKGRFLSARPGLPGDARQAAAPPGWPWPRPPPVMALQERPCAAAAARGFAVPGFKEAIPAVRAGAAPARATTRRTRSDGLPALESAGGRGSPMAAVGDLGVGNERVLGGGR</sequence>
<proteinExistence type="predicted"/>
<feature type="region of interest" description="Disordered" evidence="1">
    <location>
        <begin position="109"/>
        <end position="156"/>
    </location>
</feature>
<comment type="caution">
    <text evidence="2">The sequence shown here is derived from an EMBL/GenBank/DDBJ whole genome shotgun (WGS) entry which is preliminary data.</text>
</comment>
<dbReference type="EMBL" id="CM029050">
    <property type="protein sequence ID" value="KAG2565618.1"/>
    <property type="molecule type" value="Genomic_DNA"/>
</dbReference>
<dbReference type="Proteomes" id="UP000823388">
    <property type="component" value="Chromosome 7N"/>
</dbReference>
<gene>
    <name evidence="2" type="ORF">PVAP13_7NG123117</name>
</gene>
<feature type="compositionally biased region" description="Pro residues" evidence="1">
    <location>
        <begin position="68"/>
        <end position="77"/>
    </location>
</feature>
<dbReference type="AlphaFoldDB" id="A0A8T0PXH5"/>
<evidence type="ECO:0000313" key="3">
    <source>
        <dbReference type="Proteomes" id="UP000823388"/>
    </source>
</evidence>
<organism evidence="2 3">
    <name type="scientific">Panicum virgatum</name>
    <name type="common">Blackwell switchgrass</name>
    <dbReference type="NCBI Taxonomy" id="38727"/>
    <lineage>
        <taxon>Eukaryota</taxon>
        <taxon>Viridiplantae</taxon>
        <taxon>Streptophyta</taxon>
        <taxon>Embryophyta</taxon>
        <taxon>Tracheophyta</taxon>
        <taxon>Spermatophyta</taxon>
        <taxon>Magnoliopsida</taxon>
        <taxon>Liliopsida</taxon>
        <taxon>Poales</taxon>
        <taxon>Poaceae</taxon>
        <taxon>PACMAD clade</taxon>
        <taxon>Panicoideae</taxon>
        <taxon>Panicodae</taxon>
        <taxon>Paniceae</taxon>
        <taxon>Panicinae</taxon>
        <taxon>Panicum</taxon>
        <taxon>Panicum sect. Hiantes</taxon>
    </lineage>
</organism>